<reference evidence="3" key="1">
    <citation type="submission" date="2021-02" db="EMBL/GenBank/DDBJ databases">
        <authorList>
            <person name="Nowell W R."/>
        </authorList>
    </citation>
    <scope>NUCLEOTIDE SEQUENCE</scope>
</reference>
<comment type="caution">
    <text evidence="3">The sequence shown here is derived from an EMBL/GenBank/DDBJ whole genome shotgun (WGS) entry which is preliminary data.</text>
</comment>
<dbReference type="InterPro" id="IPR011042">
    <property type="entry name" value="6-blade_b-propeller_TolB-like"/>
</dbReference>
<gene>
    <name evidence="3" type="ORF">GIL414_LOCUS52643</name>
</gene>
<dbReference type="GO" id="GO:0000209">
    <property type="term" value="P:protein polyubiquitination"/>
    <property type="evidence" value="ECO:0007669"/>
    <property type="project" value="TreeGrafter"/>
</dbReference>
<feature type="repeat" description="NHL" evidence="2">
    <location>
        <begin position="76"/>
        <end position="107"/>
    </location>
</feature>
<dbReference type="PROSITE" id="PS51125">
    <property type="entry name" value="NHL"/>
    <property type="match status" value="2"/>
</dbReference>
<evidence type="ECO:0000313" key="4">
    <source>
        <dbReference type="Proteomes" id="UP000681720"/>
    </source>
</evidence>
<dbReference type="Gene3D" id="2.120.10.30">
    <property type="entry name" value="TolB, C-terminal domain"/>
    <property type="match status" value="1"/>
</dbReference>
<sequence>TSVGLRWQSTGFLVAGMESPSGSASERLNYPTGLTFVASNTLYIADCYNRRVQKLTIGQAAGTTVAEQPSESTSANLNRPTGILVDSNGNIYVSDSFNHRIKLWQNSSLSGTTIAGPGGLRSSMSQLNTPHGLARNSATDTIYIAYYGNHWIMSYASGATAGTVAAGGNGAGMLTTQLNSRCISLFYFDSSSNSLYIASEGGNKIVRWVLNAITWSLVVGHPAGSSGSTSTILYSLFDFILDSMGNIYVSDITNHHIQFFLSGQLNGSTIAGITSTSGTTNQLLYSPNGVALDSELNWYVSDTNNHRVLK</sequence>
<dbReference type="InterPro" id="IPR050952">
    <property type="entry name" value="TRIM-NHL_E3_ligases"/>
</dbReference>
<dbReference type="Proteomes" id="UP000681720">
    <property type="component" value="Unassembled WGS sequence"/>
</dbReference>
<evidence type="ECO:0000256" key="2">
    <source>
        <dbReference type="PROSITE-ProRule" id="PRU00504"/>
    </source>
</evidence>
<dbReference type="SUPFAM" id="SSF101898">
    <property type="entry name" value="NHL repeat"/>
    <property type="match status" value="1"/>
</dbReference>
<name>A0A8S3CG73_9BILA</name>
<feature type="non-terminal residue" evidence="3">
    <location>
        <position position="1"/>
    </location>
</feature>
<evidence type="ECO:0000313" key="3">
    <source>
        <dbReference type="EMBL" id="CAF4917774.1"/>
    </source>
</evidence>
<proteinExistence type="predicted"/>
<protein>
    <recommendedName>
        <fullName evidence="5">NHL repeat containing protein</fullName>
    </recommendedName>
</protein>
<dbReference type="GO" id="GO:0043161">
    <property type="term" value="P:proteasome-mediated ubiquitin-dependent protein catabolic process"/>
    <property type="evidence" value="ECO:0007669"/>
    <property type="project" value="TreeGrafter"/>
</dbReference>
<dbReference type="EMBL" id="CAJOBJ010180940">
    <property type="protein sequence ID" value="CAF4917774.1"/>
    <property type="molecule type" value="Genomic_DNA"/>
</dbReference>
<organism evidence="3 4">
    <name type="scientific">Rotaria magnacalcarata</name>
    <dbReference type="NCBI Taxonomy" id="392030"/>
    <lineage>
        <taxon>Eukaryota</taxon>
        <taxon>Metazoa</taxon>
        <taxon>Spiralia</taxon>
        <taxon>Gnathifera</taxon>
        <taxon>Rotifera</taxon>
        <taxon>Eurotatoria</taxon>
        <taxon>Bdelloidea</taxon>
        <taxon>Philodinida</taxon>
        <taxon>Philodinidae</taxon>
        <taxon>Rotaria</taxon>
    </lineage>
</organism>
<dbReference type="GO" id="GO:0061630">
    <property type="term" value="F:ubiquitin protein ligase activity"/>
    <property type="evidence" value="ECO:0007669"/>
    <property type="project" value="TreeGrafter"/>
</dbReference>
<accession>A0A8S3CG73</accession>
<dbReference type="Pfam" id="PF01436">
    <property type="entry name" value="NHL"/>
    <property type="match status" value="3"/>
</dbReference>
<feature type="repeat" description="NHL" evidence="2">
    <location>
        <begin position="28"/>
        <end position="58"/>
    </location>
</feature>
<dbReference type="PANTHER" id="PTHR24104">
    <property type="entry name" value="E3 UBIQUITIN-PROTEIN LIGASE NHLRC1-RELATED"/>
    <property type="match status" value="1"/>
</dbReference>
<dbReference type="PANTHER" id="PTHR24104:SF25">
    <property type="entry name" value="PROTEIN LIN-41"/>
    <property type="match status" value="1"/>
</dbReference>
<evidence type="ECO:0000256" key="1">
    <source>
        <dbReference type="ARBA" id="ARBA00022737"/>
    </source>
</evidence>
<keyword evidence="1" id="KW-0677">Repeat</keyword>
<dbReference type="InterPro" id="IPR001258">
    <property type="entry name" value="NHL_repeat"/>
</dbReference>
<dbReference type="CDD" id="cd05819">
    <property type="entry name" value="NHL"/>
    <property type="match status" value="1"/>
</dbReference>
<dbReference type="Gene3D" id="2.40.10.500">
    <property type="match status" value="2"/>
</dbReference>
<evidence type="ECO:0008006" key="5">
    <source>
        <dbReference type="Google" id="ProtNLM"/>
    </source>
</evidence>
<dbReference type="GO" id="GO:0008270">
    <property type="term" value="F:zinc ion binding"/>
    <property type="evidence" value="ECO:0007669"/>
    <property type="project" value="UniProtKB-KW"/>
</dbReference>
<dbReference type="AlphaFoldDB" id="A0A8S3CG73"/>